<name>A0A9Q9WIZ8_CYPCA</name>
<dbReference type="OrthoDB" id="6369810at2759"/>
<protein>
    <submittedName>
        <fullName evidence="2">Lactose-binding lectin l-2-like</fullName>
    </submittedName>
</protein>
<organism evidence="2">
    <name type="scientific">Cyprinus carpio</name>
    <name type="common">Common carp</name>
    <dbReference type="NCBI Taxonomy" id="7962"/>
    <lineage>
        <taxon>Eukaryota</taxon>
        <taxon>Metazoa</taxon>
        <taxon>Chordata</taxon>
        <taxon>Craniata</taxon>
        <taxon>Vertebrata</taxon>
        <taxon>Euteleostomi</taxon>
        <taxon>Actinopterygii</taxon>
        <taxon>Neopterygii</taxon>
        <taxon>Teleostei</taxon>
        <taxon>Ostariophysi</taxon>
        <taxon>Cypriniformes</taxon>
        <taxon>Cyprinidae</taxon>
        <taxon>Cyprininae</taxon>
        <taxon>Cyprinus</taxon>
    </lineage>
</organism>
<dbReference type="GeneID" id="109083523"/>
<accession>A0A9Q9WIZ8</accession>
<dbReference type="SMART" id="SM00034">
    <property type="entry name" value="CLECT"/>
    <property type="match status" value="1"/>
</dbReference>
<dbReference type="InterPro" id="IPR001304">
    <property type="entry name" value="C-type_lectin-like"/>
</dbReference>
<reference evidence="2" key="1">
    <citation type="submission" date="2025-08" db="UniProtKB">
        <authorList>
            <consortium name="RefSeq"/>
        </authorList>
    </citation>
    <scope>IDENTIFICATION</scope>
    <source>
        <tissue evidence="2">Muscle</tissue>
    </source>
</reference>
<dbReference type="AlphaFoldDB" id="A0A9Q9WIZ8"/>
<dbReference type="InterPro" id="IPR018378">
    <property type="entry name" value="C-type_lectin_CS"/>
</dbReference>
<dbReference type="RefSeq" id="XP_042584251.1">
    <property type="nucleotide sequence ID" value="XM_042728317.1"/>
</dbReference>
<dbReference type="Pfam" id="PF00059">
    <property type="entry name" value="Lectin_C"/>
    <property type="match status" value="1"/>
</dbReference>
<feature type="domain" description="C-type lectin" evidence="1">
    <location>
        <begin position="1"/>
        <end position="104"/>
    </location>
</feature>
<dbReference type="PROSITE" id="PS00615">
    <property type="entry name" value="C_TYPE_LECTIN_1"/>
    <property type="match status" value="1"/>
</dbReference>
<evidence type="ECO:0000313" key="2">
    <source>
        <dbReference type="RefSeq" id="XP_042584251.1"/>
    </source>
</evidence>
<sequence>MKRWRDAQSYCRQNYIDLVSVRKQDENQQIEKIMNNSKKSDDVWIGLFRDSWQWSDQSNSSFRYWKSGQPDNAGGNEKCAVIEPKAQKQWHDISCNRLFPFVCHEDKLIVIRENLTWFEALRYCRQNHVDLVSVHSQEMQHEVMNVVKLASTAEV</sequence>
<evidence type="ECO:0000259" key="1">
    <source>
        <dbReference type="PROSITE" id="PS50041"/>
    </source>
</evidence>
<gene>
    <name evidence="2" type="primary">LOC109083523</name>
</gene>
<dbReference type="PROSITE" id="PS50041">
    <property type="entry name" value="C_TYPE_LECTIN_2"/>
    <property type="match status" value="1"/>
</dbReference>
<dbReference type="PANTHER" id="PTHR45784:SF3">
    <property type="entry name" value="C-TYPE LECTIN DOMAIN FAMILY 4 MEMBER K-LIKE-RELATED"/>
    <property type="match status" value="1"/>
</dbReference>
<dbReference type="KEGG" id="ccar:109083523"/>
<proteinExistence type="predicted"/>
<dbReference type="Proteomes" id="UP001155660">
    <property type="component" value="Chromosome B7"/>
</dbReference>
<dbReference type="PANTHER" id="PTHR45784">
    <property type="entry name" value="C-TYPE LECTIN DOMAIN FAMILY 20 MEMBER A-RELATED"/>
    <property type="match status" value="1"/>
</dbReference>